<name>D2VVI9_NAEGR</name>
<dbReference type="STRING" id="5762.D2VVI9"/>
<dbReference type="OMA" id="VDCKCQW"/>
<organism evidence="7">
    <name type="scientific">Naegleria gruberi</name>
    <name type="common">Amoeba</name>
    <dbReference type="NCBI Taxonomy" id="5762"/>
    <lineage>
        <taxon>Eukaryota</taxon>
        <taxon>Discoba</taxon>
        <taxon>Heterolobosea</taxon>
        <taxon>Tetramitia</taxon>
        <taxon>Eutetramitia</taxon>
        <taxon>Vahlkampfiidae</taxon>
        <taxon>Naegleria</taxon>
    </lineage>
</organism>
<protein>
    <submittedName>
        <fullName evidence="6">Predicted protein</fullName>
    </submittedName>
</protein>
<keyword evidence="4 5" id="KW-0472">Membrane</keyword>
<evidence type="ECO:0000256" key="1">
    <source>
        <dbReference type="ARBA" id="ARBA00004141"/>
    </source>
</evidence>
<feature type="transmembrane region" description="Helical" evidence="5">
    <location>
        <begin position="12"/>
        <end position="31"/>
    </location>
</feature>
<accession>D2VVI9</accession>
<dbReference type="eggNOG" id="KOG1558">
    <property type="taxonomic scope" value="Eukaryota"/>
</dbReference>
<feature type="transmembrane region" description="Helical" evidence="5">
    <location>
        <begin position="313"/>
        <end position="334"/>
    </location>
</feature>
<dbReference type="AlphaFoldDB" id="D2VVI9"/>
<dbReference type="GO" id="GO:0005385">
    <property type="term" value="F:zinc ion transmembrane transporter activity"/>
    <property type="evidence" value="ECO:0007669"/>
    <property type="project" value="TreeGrafter"/>
</dbReference>
<feature type="transmembrane region" description="Helical" evidence="5">
    <location>
        <begin position="254"/>
        <end position="279"/>
    </location>
</feature>
<feature type="transmembrane region" description="Helical" evidence="5">
    <location>
        <begin position="91"/>
        <end position="112"/>
    </location>
</feature>
<dbReference type="InterPro" id="IPR003689">
    <property type="entry name" value="ZIP"/>
</dbReference>
<gene>
    <name evidence="6" type="ORF">NAEGRDRAFT_73035</name>
</gene>
<dbReference type="Pfam" id="PF02535">
    <property type="entry name" value="Zip"/>
    <property type="match status" value="1"/>
</dbReference>
<feature type="transmembrane region" description="Helical" evidence="5">
    <location>
        <begin position="51"/>
        <end position="71"/>
    </location>
</feature>
<dbReference type="PANTHER" id="PTHR11040">
    <property type="entry name" value="ZINC/IRON TRANSPORTER"/>
    <property type="match status" value="1"/>
</dbReference>
<evidence type="ECO:0000256" key="4">
    <source>
        <dbReference type="ARBA" id="ARBA00023136"/>
    </source>
</evidence>
<dbReference type="GO" id="GO:0016020">
    <property type="term" value="C:membrane"/>
    <property type="evidence" value="ECO:0007669"/>
    <property type="project" value="UniProtKB-SubCell"/>
</dbReference>
<dbReference type="OrthoDB" id="448280at2759"/>
<dbReference type="Proteomes" id="UP000006671">
    <property type="component" value="Unassembled WGS sequence"/>
</dbReference>
<dbReference type="GeneID" id="8858157"/>
<proteinExistence type="predicted"/>
<keyword evidence="7" id="KW-1185">Reference proteome</keyword>
<comment type="subcellular location">
    <subcellularLocation>
        <location evidence="1">Membrane</location>
        <topology evidence="1">Multi-pass membrane protein</topology>
    </subcellularLocation>
</comment>
<feature type="transmembrane region" description="Helical" evidence="5">
    <location>
        <begin position="226"/>
        <end position="248"/>
    </location>
</feature>
<evidence type="ECO:0000256" key="5">
    <source>
        <dbReference type="SAM" id="Phobius"/>
    </source>
</evidence>
<dbReference type="InParanoid" id="D2VVI9"/>
<dbReference type="VEuPathDB" id="AmoebaDB:NAEGRDRAFT_73035"/>
<dbReference type="EMBL" id="GG738902">
    <property type="protein sequence ID" value="EFC39041.1"/>
    <property type="molecule type" value="Genomic_DNA"/>
</dbReference>
<keyword evidence="3 5" id="KW-1133">Transmembrane helix</keyword>
<evidence type="ECO:0000256" key="3">
    <source>
        <dbReference type="ARBA" id="ARBA00022989"/>
    </source>
</evidence>
<dbReference type="PANTHER" id="PTHR11040:SF140">
    <property type="entry name" value="ZRT (ZRT), IRT- (IRT-) LIKE PROTEIN TRANSPORTER"/>
    <property type="match status" value="1"/>
</dbReference>
<reference evidence="6 7" key="1">
    <citation type="journal article" date="2010" name="Cell">
        <title>The genome of Naegleria gruberi illuminates early eukaryotic versatility.</title>
        <authorList>
            <person name="Fritz-Laylin L.K."/>
            <person name="Prochnik S.E."/>
            <person name="Ginger M.L."/>
            <person name="Dacks J.B."/>
            <person name="Carpenter M.L."/>
            <person name="Field M.C."/>
            <person name="Kuo A."/>
            <person name="Paredez A."/>
            <person name="Chapman J."/>
            <person name="Pham J."/>
            <person name="Shu S."/>
            <person name="Neupane R."/>
            <person name="Cipriano M."/>
            <person name="Mancuso J."/>
            <person name="Tu H."/>
            <person name="Salamov A."/>
            <person name="Lindquist E."/>
            <person name="Shapiro H."/>
            <person name="Lucas S."/>
            <person name="Grigoriev I.V."/>
            <person name="Cande W.Z."/>
            <person name="Fulton C."/>
            <person name="Rokhsar D.S."/>
            <person name="Dawson S.C."/>
        </authorList>
    </citation>
    <scope>NUCLEOTIDE SEQUENCE [LARGE SCALE GENOMIC DNA]</scope>
    <source>
        <strain evidence="6 7">NEG-M</strain>
    </source>
</reference>
<keyword evidence="2 5" id="KW-0812">Transmembrane</keyword>
<evidence type="ECO:0000256" key="2">
    <source>
        <dbReference type="ARBA" id="ARBA00022692"/>
    </source>
</evidence>
<feature type="transmembrane region" description="Helical" evidence="5">
    <location>
        <begin position="162"/>
        <end position="185"/>
    </location>
</feature>
<dbReference type="RefSeq" id="XP_002671785.1">
    <property type="nucleotide sequence ID" value="XM_002671739.1"/>
</dbReference>
<dbReference type="KEGG" id="ngr:NAEGRDRAFT_73035"/>
<evidence type="ECO:0000313" key="7">
    <source>
        <dbReference type="Proteomes" id="UP000006671"/>
    </source>
</evidence>
<evidence type="ECO:0000313" key="6">
    <source>
        <dbReference type="EMBL" id="EFC39041.1"/>
    </source>
</evidence>
<feature type="transmembrane region" description="Helical" evidence="5">
    <location>
        <begin position="191"/>
        <end position="214"/>
    </location>
</feature>
<sequence length="341" mass="37392">MANNGETQTALIGKSIAVLVVFCSAWVGAILPFAIKKFNCTFCSDQRQATILSLVNCLSGGFFISAAFYHILISSVTSFKQLTQLMGGKGISAYGTFPFMLASIGFVLPLFVHNILNAFTAKIKNEQNQDHESDDTNQLYALNSDINELEEKKESGVSYNKIVSYVLSTVLSCQSVLIGVTSGVITDSSDAMVLICTMILHKWVAAFSISVSSIRAGLPFWTRTMPLMLVFSLMTPIGIIIGILLVRFVTDKVVFLIVGIIFKSLGAGFFIYVSTMIILRNEIALPNQSTSGCHSQNAKNEQKSITSRQRNVFLLKLLFVFIGYMIMTIPYNIIGKAIANH</sequence>